<feature type="chain" id="PRO_5043967381" description="N-acyl-aliphatic-L-amino acid amidohydrolase" evidence="8">
    <location>
        <begin position="24"/>
        <end position="438"/>
    </location>
</feature>
<dbReference type="GO" id="GO:0005737">
    <property type="term" value="C:cytoplasm"/>
    <property type="evidence" value="ECO:0007669"/>
    <property type="project" value="UniProtKB-SubCell"/>
</dbReference>
<sequence>MPCFFVYSLLVFLSFYPPPGATSSFTPQQEEQIERLQRYLRIRTAHPDPDYAAAADFLLEEARSIGLHALAIEFVPGKPLLLISWPGSDPSLPSLLLNSHIDSVPAEPSRWLHPPFAAIRDAAGRIFARGAQDDKSIAVQYLEALRNLKAAGFVPARSVHISLVPDEEIGGADGAARFVASEQFRALNVGFVLDEGQASPTDEFRVFYADRSPWSLIVRAVGAPGHGSRMFDGGAMENLMDCVQAIARFRESQFDQVKSGSKAASEVISVNPVYMKAGTPSPTGFVMNMQPSEAEVGFDVRLPPTTDLSVLKRRIDEEWAPNIKNMTYQLILKGPIRDNKGRPLVTPTDESNPWWSAFKQAVLASGGKLAKPEILSSTTDARFMRQMGIPSLGFSPMANTPILLHDHNEFLMDSVFLKGIKVYEHVISALSSLPETSA</sequence>
<evidence type="ECO:0000256" key="5">
    <source>
        <dbReference type="ARBA" id="ARBA00029656"/>
    </source>
</evidence>
<dbReference type="Pfam" id="PF07687">
    <property type="entry name" value="M20_dimer"/>
    <property type="match status" value="1"/>
</dbReference>
<evidence type="ECO:0000259" key="9">
    <source>
        <dbReference type="Pfam" id="PF07687"/>
    </source>
</evidence>
<comment type="subcellular location">
    <subcellularLocation>
        <location evidence="1">Cytoplasm</location>
    </subcellularLocation>
</comment>
<feature type="binding site" evidence="7">
    <location>
        <position position="133"/>
    </location>
    <ligand>
        <name>Zn(2+)</name>
        <dbReference type="ChEBI" id="CHEBI:29105"/>
        <label>1</label>
    </ligand>
</feature>
<feature type="domain" description="Peptidase M20 dimerisation" evidence="9">
    <location>
        <begin position="215"/>
        <end position="318"/>
    </location>
</feature>
<dbReference type="PROSITE" id="PS00759">
    <property type="entry name" value="ARGE_DAPE_CPG2_2"/>
    <property type="match status" value="1"/>
</dbReference>
<organism evidence="10 11">
    <name type="scientific">Ensete ventricosum</name>
    <name type="common">Abyssinian banana</name>
    <name type="synonym">Musa ensete</name>
    <dbReference type="NCBI Taxonomy" id="4639"/>
    <lineage>
        <taxon>Eukaryota</taxon>
        <taxon>Viridiplantae</taxon>
        <taxon>Streptophyta</taxon>
        <taxon>Embryophyta</taxon>
        <taxon>Tracheophyta</taxon>
        <taxon>Spermatophyta</taxon>
        <taxon>Magnoliopsida</taxon>
        <taxon>Liliopsida</taxon>
        <taxon>Zingiberales</taxon>
        <taxon>Musaceae</taxon>
        <taxon>Ensete</taxon>
    </lineage>
</organism>
<evidence type="ECO:0000313" key="11">
    <source>
        <dbReference type="Proteomes" id="UP001222027"/>
    </source>
</evidence>
<keyword evidence="11" id="KW-1185">Reference proteome</keyword>
<dbReference type="Gene3D" id="3.40.630.10">
    <property type="entry name" value="Zn peptidases"/>
    <property type="match status" value="1"/>
</dbReference>
<evidence type="ECO:0000256" key="3">
    <source>
        <dbReference type="ARBA" id="ARBA00011913"/>
    </source>
</evidence>
<dbReference type="Gene3D" id="1.10.150.900">
    <property type="match status" value="1"/>
</dbReference>
<dbReference type="PANTHER" id="PTHR45892:SF3">
    <property type="entry name" value="PUTATIVE-RELATED"/>
    <property type="match status" value="1"/>
</dbReference>
<feature type="binding site" evidence="7">
    <location>
        <position position="100"/>
    </location>
    <ligand>
        <name>Zn(2+)</name>
        <dbReference type="ChEBI" id="CHEBI:29105"/>
        <label>1</label>
    </ligand>
</feature>
<dbReference type="GO" id="GO:0006520">
    <property type="term" value="P:amino acid metabolic process"/>
    <property type="evidence" value="ECO:0007669"/>
    <property type="project" value="InterPro"/>
</dbReference>
<keyword evidence="4" id="KW-0378">Hydrolase</keyword>
<name>A0AAV8R0S6_ENSVE</name>
<evidence type="ECO:0000256" key="4">
    <source>
        <dbReference type="ARBA" id="ARBA00022801"/>
    </source>
</evidence>
<feature type="active site" evidence="6">
    <location>
        <position position="102"/>
    </location>
</feature>
<comment type="caution">
    <text evidence="10">The sequence shown here is derived from an EMBL/GenBank/DDBJ whole genome shotgun (WGS) entry which is preliminary data.</text>
</comment>
<dbReference type="EMBL" id="JAQQAF010000005">
    <property type="protein sequence ID" value="KAJ8484379.1"/>
    <property type="molecule type" value="Genomic_DNA"/>
</dbReference>
<dbReference type="FunFam" id="3.40.630.10:FF:000019">
    <property type="entry name" value="Aminoacylase 1"/>
    <property type="match status" value="1"/>
</dbReference>
<dbReference type="InterPro" id="IPR011650">
    <property type="entry name" value="Peptidase_M20_dimer"/>
</dbReference>
<dbReference type="SUPFAM" id="SSF55031">
    <property type="entry name" value="Bacterial exopeptidase dimerisation domain"/>
    <property type="match status" value="1"/>
</dbReference>
<dbReference type="SUPFAM" id="SSF53187">
    <property type="entry name" value="Zn-dependent exopeptidases"/>
    <property type="match status" value="1"/>
</dbReference>
<comment type="cofactor">
    <cofactor evidence="7">
        <name>Zn(2+)</name>
        <dbReference type="ChEBI" id="CHEBI:29105"/>
    </cofactor>
    <text evidence="7">Binds 2 Zn(2+) ions per subunit.</text>
</comment>
<evidence type="ECO:0000256" key="8">
    <source>
        <dbReference type="SAM" id="SignalP"/>
    </source>
</evidence>
<dbReference type="InterPro" id="IPR010159">
    <property type="entry name" value="N-acyl_aa_amidohydrolase"/>
</dbReference>
<evidence type="ECO:0000313" key="10">
    <source>
        <dbReference type="EMBL" id="KAJ8484379.1"/>
    </source>
</evidence>
<dbReference type="InterPro" id="IPR036264">
    <property type="entry name" value="Bact_exopeptidase_dim_dom"/>
</dbReference>
<dbReference type="PANTHER" id="PTHR45892">
    <property type="entry name" value="AMINOACYLASE-1"/>
    <property type="match status" value="1"/>
</dbReference>
<keyword evidence="7" id="KW-0479">Metal-binding</keyword>
<dbReference type="Proteomes" id="UP001222027">
    <property type="component" value="Unassembled WGS sequence"/>
</dbReference>
<dbReference type="NCBIfam" id="TIGR01880">
    <property type="entry name" value="Ac-peptdase-euk"/>
    <property type="match status" value="1"/>
</dbReference>
<feature type="signal peptide" evidence="8">
    <location>
        <begin position="1"/>
        <end position="23"/>
    </location>
</feature>
<keyword evidence="7" id="KW-0862">Zinc</keyword>
<dbReference type="InterPro" id="IPR001261">
    <property type="entry name" value="ArgE/DapE_CS"/>
</dbReference>
<gene>
    <name evidence="10" type="ORF">OPV22_016864</name>
</gene>
<proteinExistence type="inferred from homology"/>
<dbReference type="EC" id="3.5.1.14" evidence="3"/>
<dbReference type="PIRSF" id="PIRSF036696">
    <property type="entry name" value="ACY-1"/>
    <property type="match status" value="1"/>
</dbReference>
<evidence type="ECO:0000256" key="6">
    <source>
        <dbReference type="PIRSR" id="PIRSR036696-1"/>
    </source>
</evidence>
<dbReference type="InterPro" id="IPR052083">
    <property type="entry name" value="Aminoacylase-1_M20A"/>
</dbReference>
<feature type="active site" description="Proton acceptor" evidence="6">
    <location>
        <position position="167"/>
    </location>
</feature>
<feature type="binding site" evidence="7">
    <location>
        <position position="405"/>
    </location>
    <ligand>
        <name>Zn(2+)</name>
        <dbReference type="ChEBI" id="CHEBI:29105"/>
        <label>2</label>
    </ligand>
</feature>
<dbReference type="InterPro" id="IPR002933">
    <property type="entry name" value="Peptidase_M20"/>
</dbReference>
<evidence type="ECO:0000256" key="7">
    <source>
        <dbReference type="PIRSR" id="PIRSR036696-2"/>
    </source>
</evidence>
<comment type="similarity">
    <text evidence="2">Belongs to the peptidase M20A family.</text>
</comment>
<feature type="binding site" evidence="7">
    <location>
        <position position="195"/>
    </location>
    <ligand>
        <name>Zn(2+)</name>
        <dbReference type="ChEBI" id="CHEBI:29105"/>
        <label>1</label>
    </ligand>
</feature>
<dbReference type="FunFam" id="1.10.150.900:FF:000001">
    <property type="entry name" value="Aminoacylase-1, putative"/>
    <property type="match status" value="1"/>
</dbReference>
<accession>A0AAV8R0S6</accession>
<dbReference type="AlphaFoldDB" id="A0AAV8R0S6"/>
<evidence type="ECO:0000256" key="1">
    <source>
        <dbReference type="ARBA" id="ARBA00004496"/>
    </source>
</evidence>
<dbReference type="GO" id="GO:0046872">
    <property type="term" value="F:metal ion binding"/>
    <property type="evidence" value="ECO:0007669"/>
    <property type="project" value="UniProtKB-KW"/>
</dbReference>
<feature type="binding site" evidence="7">
    <location>
        <position position="133"/>
    </location>
    <ligand>
        <name>Zn(2+)</name>
        <dbReference type="ChEBI" id="CHEBI:29105"/>
        <label>2</label>
    </ligand>
</feature>
<dbReference type="Pfam" id="PF01546">
    <property type="entry name" value="Peptidase_M20"/>
    <property type="match status" value="1"/>
</dbReference>
<dbReference type="FunFam" id="3.30.70.360:FF:000009">
    <property type="entry name" value="aminoacylase-1 isoform X1"/>
    <property type="match status" value="1"/>
</dbReference>
<keyword evidence="8" id="KW-0732">Signal</keyword>
<protein>
    <recommendedName>
        <fullName evidence="3">N-acyl-aliphatic-L-amino acid amidohydrolase</fullName>
        <ecNumber evidence="3">3.5.1.14</ecNumber>
    </recommendedName>
    <alternativeName>
        <fullName evidence="5">N-acyl-L-amino-acid amidohydrolase</fullName>
    </alternativeName>
</protein>
<dbReference type="Gene3D" id="3.30.70.360">
    <property type="match status" value="1"/>
</dbReference>
<dbReference type="GO" id="GO:0004046">
    <property type="term" value="F:aminoacylase activity"/>
    <property type="evidence" value="ECO:0007669"/>
    <property type="project" value="UniProtKB-EC"/>
</dbReference>
<reference evidence="10 11" key="1">
    <citation type="submission" date="2022-12" db="EMBL/GenBank/DDBJ databases">
        <title>Chromosome-scale assembly of the Ensete ventricosum genome.</title>
        <authorList>
            <person name="Dussert Y."/>
            <person name="Stocks J."/>
            <person name="Wendawek A."/>
            <person name="Woldeyes F."/>
            <person name="Nichols R.A."/>
            <person name="Borrell J.S."/>
        </authorList>
    </citation>
    <scope>NUCLEOTIDE SEQUENCE [LARGE SCALE GENOMIC DNA]</scope>
    <source>
        <strain evidence="11">cv. Maze</strain>
        <tissue evidence="10">Seeds</tissue>
    </source>
</reference>
<feature type="binding site" evidence="7">
    <location>
        <position position="168"/>
    </location>
    <ligand>
        <name>Zn(2+)</name>
        <dbReference type="ChEBI" id="CHEBI:29105"/>
        <label>2</label>
    </ligand>
</feature>
<evidence type="ECO:0000256" key="2">
    <source>
        <dbReference type="ARBA" id="ARBA00006247"/>
    </source>
</evidence>